<dbReference type="EMBL" id="JAAAJA010001296">
    <property type="protein sequence ID" value="KAG0247610.1"/>
    <property type="molecule type" value="Genomic_DNA"/>
</dbReference>
<comment type="subcellular location">
    <subcellularLocation>
        <location evidence="1">Membrane</location>
        <topology evidence="1">Multi-pass membrane protein</topology>
    </subcellularLocation>
</comment>
<evidence type="ECO:0000256" key="3">
    <source>
        <dbReference type="ARBA" id="ARBA00022692"/>
    </source>
</evidence>
<dbReference type="InterPro" id="IPR036259">
    <property type="entry name" value="MFS_trans_sf"/>
</dbReference>
<keyword evidence="5 6" id="KW-0472">Membrane</keyword>
<reference evidence="8" key="1">
    <citation type="journal article" date="2020" name="Fungal Divers.">
        <title>Resolving the Mortierellaceae phylogeny through synthesis of multi-gene phylogenetics and phylogenomics.</title>
        <authorList>
            <person name="Vandepol N."/>
            <person name="Liber J."/>
            <person name="Desiro A."/>
            <person name="Na H."/>
            <person name="Kennedy M."/>
            <person name="Barry K."/>
            <person name="Grigoriev I.V."/>
            <person name="Miller A.N."/>
            <person name="O'Donnell K."/>
            <person name="Stajich J.E."/>
            <person name="Bonito G."/>
        </authorList>
    </citation>
    <scope>NUCLEOTIDE SEQUENCE</scope>
    <source>
        <strain evidence="8">KOD948</strain>
    </source>
</reference>
<keyword evidence="9" id="KW-1185">Reference proteome</keyword>
<feature type="transmembrane region" description="Helical" evidence="6">
    <location>
        <begin position="47"/>
        <end position="67"/>
    </location>
</feature>
<protein>
    <recommendedName>
        <fullName evidence="7">Major facilitator superfamily (MFS) profile domain-containing protein</fullName>
    </recommendedName>
</protein>
<dbReference type="PANTHER" id="PTHR42718">
    <property type="entry name" value="MAJOR FACILITATOR SUPERFAMILY MULTIDRUG TRANSPORTER MFSC"/>
    <property type="match status" value="1"/>
</dbReference>
<dbReference type="Pfam" id="PF07690">
    <property type="entry name" value="MFS_1"/>
    <property type="match status" value="1"/>
</dbReference>
<keyword evidence="4 6" id="KW-1133">Transmembrane helix</keyword>
<feature type="transmembrane region" description="Helical" evidence="6">
    <location>
        <begin position="20"/>
        <end position="41"/>
    </location>
</feature>
<dbReference type="SUPFAM" id="SSF103473">
    <property type="entry name" value="MFS general substrate transporter"/>
    <property type="match status" value="1"/>
</dbReference>
<proteinExistence type="predicted"/>
<gene>
    <name evidence="8" type="ORF">BG011_001177</name>
</gene>
<sequence length="113" mass="11893">MALIAITYPPGPERAKAFSIFAAFGGLGAVTGILLAGGLIASIGWEWIFRISAIVSFILFPLGFLVIPTTPPKAEKLKVDFLGAFTATFGITGIVYYLSTGVEDGWASPKTLP</sequence>
<dbReference type="AlphaFoldDB" id="A0A9P6PJ83"/>
<keyword evidence="2" id="KW-0813">Transport</keyword>
<dbReference type="InterPro" id="IPR020846">
    <property type="entry name" value="MFS_dom"/>
</dbReference>
<accession>A0A9P6PJ83</accession>
<feature type="domain" description="Major facilitator superfamily (MFS) profile" evidence="7">
    <location>
        <begin position="1"/>
        <end position="113"/>
    </location>
</feature>
<evidence type="ECO:0000256" key="5">
    <source>
        <dbReference type="ARBA" id="ARBA00023136"/>
    </source>
</evidence>
<dbReference type="GO" id="GO:0022857">
    <property type="term" value="F:transmembrane transporter activity"/>
    <property type="evidence" value="ECO:0007669"/>
    <property type="project" value="InterPro"/>
</dbReference>
<dbReference type="GO" id="GO:0016020">
    <property type="term" value="C:membrane"/>
    <property type="evidence" value="ECO:0007669"/>
    <property type="project" value="UniProtKB-SubCell"/>
</dbReference>
<evidence type="ECO:0000256" key="2">
    <source>
        <dbReference type="ARBA" id="ARBA00022448"/>
    </source>
</evidence>
<name>A0A9P6PJ83_9FUNG</name>
<keyword evidence="3 6" id="KW-0812">Transmembrane</keyword>
<dbReference type="PANTHER" id="PTHR42718:SF9">
    <property type="entry name" value="MAJOR FACILITATOR SUPERFAMILY MULTIDRUG TRANSPORTER MFSC"/>
    <property type="match status" value="1"/>
</dbReference>
<evidence type="ECO:0000256" key="1">
    <source>
        <dbReference type="ARBA" id="ARBA00004141"/>
    </source>
</evidence>
<dbReference type="Proteomes" id="UP000726737">
    <property type="component" value="Unassembled WGS sequence"/>
</dbReference>
<dbReference type="InterPro" id="IPR011701">
    <property type="entry name" value="MFS"/>
</dbReference>
<evidence type="ECO:0000313" key="8">
    <source>
        <dbReference type="EMBL" id="KAG0247610.1"/>
    </source>
</evidence>
<comment type="caution">
    <text evidence="8">The sequence shown here is derived from an EMBL/GenBank/DDBJ whole genome shotgun (WGS) entry which is preliminary data.</text>
</comment>
<feature type="non-terminal residue" evidence="8">
    <location>
        <position position="113"/>
    </location>
</feature>
<organism evidence="8 9">
    <name type="scientific">Mortierella polycephala</name>
    <dbReference type="NCBI Taxonomy" id="41804"/>
    <lineage>
        <taxon>Eukaryota</taxon>
        <taxon>Fungi</taxon>
        <taxon>Fungi incertae sedis</taxon>
        <taxon>Mucoromycota</taxon>
        <taxon>Mortierellomycotina</taxon>
        <taxon>Mortierellomycetes</taxon>
        <taxon>Mortierellales</taxon>
        <taxon>Mortierellaceae</taxon>
        <taxon>Mortierella</taxon>
    </lineage>
</organism>
<dbReference type="Gene3D" id="1.20.1250.20">
    <property type="entry name" value="MFS general substrate transporter like domains"/>
    <property type="match status" value="1"/>
</dbReference>
<evidence type="ECO:0000256" key="4">
    <source>
        <dbReference type="ARBA" id="ARBA00022989"/>
    </source>
</evidence>
<dbReference type="OrthoDB" id="2130629at2759"/>
<feature type="transmembrane region" description="Helical" evidence="6">
    <location>
        <begin position="79"/>
        <end position="99"/>
    </location>
</feature>
<evidence type="ECO:0000256" key="6">
    <source>
        <dbReference type="SAM" id="Phobius"/>
    </source>
</evidence>
<evidence type="ECO:0000259" key="7">
    <source>
        <dbReference type="PROSITE" id="PS50850"/>
    </source>
</evidence>
<evidence type="ECO:0000313" key="9">
    <source>
        <dbReference type="Proteomes" id="UP000726737"/>
    </source>
</evidence>
<dbReference type="PROSITE" id="PS50850">
    <property type="entry name" value="MFS"/>
    <property type="match status" value="1"/>
</dbReference>